<dbReference type="EMBL" id="BK032517">
    <property type="protein sequence ID" value="DAF45674.1"/>
    <property type="molecule type" value="Genomic_DNA"/>
</dbReference>
<accession>A0A8S5S4P1</accession>
<proteinExistence type="predicted"/>
<organism evidence="1">
    <name type="scientific">Siphoviridae sp. ctJ7x27</name>
    <dbReference type="NCBI Taxonomy" id="2827835"/>
    <lineage>
        <taxon>Viruses</taxon>
        <taxon>Duplodnaviria</taxon>
        <taxon>Heunggongvirae</taxon>
        <taxon>Uroviricota</taxon>
        <taxon>Caudoviricetes</taxon>
    </lineage>
</organism>
<sequence>MKEKIIVPGKEDKVAKDIGPAMFEFITEGYKEQAAQDEKGETAIVRRTFGAGCDDDQKEKVILLHQLGYTFYFAPLSKIFDRIQSEDPSLTEEEIDCFTFDRMVEIIIACSKYTSNGLTEKALRAAIAMREAIPDTHKNKYTVLLDNLANKLRALDALKKLMEMLGSGDAKDEECCDCCGQKGVERGEDKPNPYTRSVHDYDTIDVYDVLNLYEVHDPAVAHAVKKLLCAGKRGSKDYLTDLQEAQSSLARAIQDADKK</sequence>
<reference evidence="1" key="1">
    <citation type="journal article" date="2021" name="Proc. Natl. Acad. Sci. U.S.A.">
        <title>A Catalog of Tens of Thousands of Viruses from Human Metagenomes Reveals Hidden Associations with Chronic Diseases.</title>
        <authorList>
            <person name="Tisza M.J."/>
            <person name="Buck C.B."/>
        </authorList>
    </citation>
    <scope>NUCLEOTIDE SEQUENCE</scope>
    <source>
        <strain evidence="1">CtJ7x27</strain>
    </source>
</reference>
<protein>
    <submittedName>
        <fullName evidence="1">Uncharacterized protein</fullName>
    </submittedName>
</protein>
<evidence type="ECO:0000313" key="1">
    <source>
        <dbReference type="EMBL" id="DAF45674.1"/>
    </source>
</evidence>
<name>A0A8S5S4P1_9CAUD</name>